<proteinExistence type="predicted"/>
<dbReference type="KEGG" id="cha:CHAB381_1545"/>
<dbReference type="HOGENOM" id="CLU_3133445_0_0_7"/>
<gene>
    <name evidence="1" type="ordered locus">CHAB381_1545</name>
</gene>
<dbReference type="AlphaFoldDB" id="A7I3I4"/>
<organism evidence="1 2">
    <name type="scientific">Campylobacter hominis (strain ATCC BAA-381 / DSM 21671 / CCUG 45161 / LMG 19568 / NCTC 13146 / CH001A)</name>
    <dbReference type="NCBI Taxonomy" id="360107"/>
    <lineage>
        <taxon>Bacteria</taxon>
        <taxon>Pseudomonadati</taxon>
        <taxon>Campylobacterota</taxon>
        <taxon>Epsilonproteobacteria</taxon>
        <taxon>Campylobacterales</taxon>
        <taxon>Campylobacteraceae</taxon>
        <taxon>Campylobacter</taxon>
    </lineage>
</organism>
<dbReference type="EMBL" id="CP000776">
    <property type="protein sequence ID" value="ABS51473.1"/>
    <property type="molecule type" value="Genomic_DNA"/>
</dbReference>
<evidence type="ECO:0000313" key="1">
    <source>
        <dbReference type="EMBL" id="ABS51473.1"/>
    </source>
</evidence>
<reference evidence="2" key="1">
    <citation type="submission" date="2007-07" db="EMBL/GenBank/DDBJ databases">
        <title>Complete genome sequence of Campylobacter hominis ATCC BAA-381, a commensal isolated from the human gastrointestinal tract.</title>
        <authorList>
            <person name="Fouts D.E."/>
            <person name="Mongodin E.F."/>
            <person name="Puiu D."/>
            <person name="Sebastian Y."/>
            <person name="Miller W.G."/>
            <person name="Mandrell R.E."/>
            <person name="Nelson K.E."/>
        </authorList>
    </citation>
    <scope>NUCLEOTIDE SEQUENCE [LARGE SCALE GENOMIC DNA]</scope>
    <source>
        <strain evidence="2">ATCC BAA-381 / LMG 19568 / NCTC 13146 / CH001A</strain>
    </source>
</reference>
<evidence type="ECO:0000313" key="2">
    <source>
        <dbReference type="Proteomes" id="UP000002407"/>
    </source>
</evidence>
<name>A7I3I4_CAMHC</name>
<keyword evidence="2" id="KW-1185">Reference proteome</keyword>
<protein>
    <submittedName>
        <fullName evidence="1">Uncharacterized protein</fullName>
    </submittedName>
</protein>
<sequence>MLIPYIAILKMKEFQKRTKLRLYLLLENNKLKEAIKNYHKFLKVIDKIN</sequence>
<dbReference type="Proteomes" id="UP000002407">
    <property type="component" value="Chromosome"/>
</dbReference>
<accession>A7I3I4</accession>